<protein>
    <submittedName>
        <fullName evidence="1">Uncharacterized protein</fullName>
    </submittedName>
</protein>
<keyword evidence="2" id="KW-1185">Reference proteome</keyword>
<gene>
    <name evidence="1" type="ORF">HDA39_000425</name>
</gene>
<name>A0A7W9J139_9ACTN</name>
<evidence type="ECO:0000313" key="1">
    <source>
        <dbReference type="EMBL" id="MBB5833691.1"/>
    </source>
</evidence>
<comment type="caution">
    <text evidence="1">The sequence shown here is derived from an EMBL/GenBank/DDBJ whole genome shotgun (WGS) entry which is preliminary data.</text>
</comment>
<organism evidence="1 2">
    <name type="scientific">Kribbella italica</name>
    <dbReference type="NCBI Taxonomy" id="1540520"/>
    <lineage>
        <taxon>Bacteria</taxon>
        <taxon>Bacillati</taxon>
        <taxon>Actinomycetota</taxon>
        <taxon>Actinomycetes</taxon>
        <taxon>Propionibacteriales</taxon>
        <taxon>Kribbellaceae</taxon>
        <taxon>Kribbella</taxon>
    </lineage>
</organism>
<proteinExistence type="predicted"/>
<evidence type="ECO:0000313" key="2">
    <source>
        <dbReference type="Proteomes" id="UP000549971"/>
    </source>
</evidence>
<accession>A0A7W9J139</accession>
<dbReference type="AlphaFoldDB" id="A0A7W9J139"/>
<reference evidence="1 2" key="1">
    <citation type="submission" date="2020-08" db="EMBL/GenBank/DDBJ databases">
        <title>Sequencing the genomes of 1000 actinobacteria strains.</title>
        <authorList>
            <person name="Klenk H.-P."/>
        </authorList>
    </citation>
    <scope>NUCLEOTIDE SEQUENCE [LARGE SCALE GENOMIC DNA]</scope>
    <source>
        <strain evidence="1 2">DSM 28967</strain>
    </source>
</reference>
<dbReference type="EMBL" id="JACHMY010000001">
    <property type="protein sequence ID" value="MBB5833691.1"/>
    <property type="molecule type" value="Genomic_DNA"/>
</dbReference>
<dbReference type="RefSeq" id="WP_184793553.1">
    <property type="nucleotide sequence ID" value="NZ_JACHMY010000001.1"/>
</dbReference>
<dbReference type="Proteomes" id="UP000549971">
    <property type="component" value="Unassembled WGS sequence"/>
</dbReference>
<sequence length="69" mass="7752">MGEIVEGQRVSSDDYGRGTVAAVFGGEVQVLWDSPLLEGTTTRLFTHDRRFIERLTQLRTDEEGREVPA</sequence>